<dbReference type="PANTHER" id="PTHR47080:SF2">
    <property type="entry name" value="GLUTAMINE-RICH PROTEIN 2"/>
    <property type="match status" value="1"/>
</dbReference>
<dbReference type="Pfam" id="PF16043">
    <property type="entry name" value="DUF4795"/>
    <property type="match status" value="1"/>
</dbReference>
<accession>A0A8C4NFR6</accession>
<evidence type="ECO:0000259" key="2">
    <source>
        <dbReference type="Pfam" id="PF16043"/>
    </source>
</evidence>
<sequence>MWRCASNHGSKLTHFSLGQANEDLEPVLWQLQQEFYSLSRSMEQLLLEHNQQQLDIQQLNSSVEQLQNQKAGKETSETEIGSEEDTLSSRNVDMKTLRRAYEELHDTVDKLMGQGTSHEESREKMLKEMDHKLTGKLDRMELDSYKEDVYKCCADIKQKMKEMSGGTTQEAAGLRKQLLKSFHCMSCDRPLQVAIPSAPVTCLPLAPALPTRQSSRPSTIYERGYSCFLNPKTDVPKTSGVEEFQMLLPSARNCGGSHTMLSAYRRSHVTPIFPPISQDVKHKASTGVKTSPPPPPSPPSPPNPS</sequence>
<dbReference type="Ensembl" id="ENSEBUT00000006530.1">
    <property type="protein sequence ID" value="ENSEBUP00000006081.1"/>
    <property type="gene ID" value="ENSEBUG00000004054.1"/>
</dbReference>
<name>A0A8C4NFR6_EPTBU</name>
<reference evidence="3" key="1">
    <citation type="submission" date="2025-08" db="UniProtKB">
        <authorList>
            <consortium name="Ensembl"/>
        </authorList>
    </citation>
    <scope>IDENTIFICATION</scope>
</reference>
<evidence type="ECO:0000256" key="1">
    <source>
        <dbReference type="SAM" id="MobiDB-lite"/>
    </source>
</evidence>
<dbReference type="InterPro" id="IPR032013">
    <property type="entry name" value="DUF4795"/>
</dbReference>
<reference evidence="3" key="2">
    <citation type="submission" date="2025-09" db="UniProtKB">
        <authorList>
            <consortium name="Ensembl"/>
        </authorList>
    </citation>
    <scope>IDENTIFICATION</scope>
</reference>
<evidence type="ECO:0000313" key="4">
    <source>
        <dbReference type="Proteomes" id="UP000694388"/>
    </source>
</evidence>
<dbReference type="AlphaFoldDB" id="A0A8C4NFR6"/>
<feature type="compositionally biased region" description="Pro residues" evidence="1">
    <location>
        <begin position="291"/>
        <end position="305"/>
    </location>
</feature>
<proteinExistence type="predicted"/>
<feature type="domain" description="DUF4795" evidence="2">
    <location>
        <begin position="24"/>
        <end position="217"/>
    </location>
</feature>
<dbReference type="PANTHER" id="PTHR47080">
    <property type="entry name" value="CHROMOSOME 16 OPEN READING FRAME 96"/>
    <property type="match status" value="1"/>
</dbReference>
<dbReference type="Proteomes" id="UP000694388">
    <property type="component" value="Unplaced"/>
</dbReference>
<organism evidence="3 4">
    <name type="scientific">Eptatretus burgeri</name>
    <name type="common">Inshore hagfish</name>
    <dbReference type="NCBI Taxonomy" id="7764"/>
    <lineage>
        <taxon>Eukaryota</taxon>
        <taxon>Metazoa</taxon>
        <taxon>Chordata</taxon>
        <taxon>Craniata</taxon>
        <taxon>Vertebrata</taxon>
        <taxon>Cyclostomata</taxon>
        <taxon>Myxini</taxon>
        <taxon>Myxiniformes</taxon>
        <taxon>Myxinidae</taxon>
        <taxon>Eptatretinae</taxon>
        <taxon>Eptatretus</taxon>
    </lineage>
</organism>
<protein>
    <recommendedName>
        <fullName evidence="2">DUF4795 domain-containing protein</fullName>
    </recommendedName>
</protein>
<feature type="region of interest" description="Disordered" evidence="1">
    <location>
        <begin position="274"/>
        <end position="305"/>
    </location>
</feature>
<feature type="region of interest" description="Disordered" evidence="1">
    <location>
        <begin position="68"/>
        <end position="88"/>
    </location>
</feature>
<dbReference type="Gene3D" id="1.10.287.1490">
    <property type="match status" value="1"/>
</dbReference>
<dbReference type="GeneTree" id="ENSGT00940000167057"/>
<evidence type="ECO:0000313" key="3">
    <source>
        <dbReference type="Ensembl" id="ENSEBUP00000006081.1"/>
    </source>
</evidence>
<keyword evidence="4" id="KW-1185">Reference proteome</keyword>